<dbReference type="OrthoDB" id="8911459at2"/>
<dbReference type="Proteomes" id="UP000270046">
    <property type="component" value="Chromosome"/>
</dbReference>
<proteinExistence type="predicted"/>
<dbReference type="AlphaFoldDB" id="A0A494VRD5"/>
<sequence>MPFLTESNITLTFPDANGLRIANCNGYKALSGFSFKEMDACWYEQNSNTYWLFELKDFSSAALDKKSIEERSWDIAKKAYDSLCFFLSSKNQYPFAVDIDPCLPYVPDVNTEFKFVTIIHCDSSQRAGVQLINEKFRNKFKPYAELFNISYYAVVEHSRAIRMIPHGIVS</sequence>
<organism evidence="1 2">
    <name type="scientific">Mucilaginibacter celer</name>
    <dbReference type="NCBI Taxonomy" id="2305508"/>
    <lineage>
        <taxon>Bacteria</taxon>
        <taxon>Pseudomonadati</taxon>
        <taxon>Bacteroidota</taxon>
        <taxon>Sphingobacteriia</taxon>
        <taxon>Sphingobacteriales</taxon>
        <taxon>Sphingobacteriaceae</taxon>
        <taxon>Mucilaginibacter</taxon>
    </lineage>
</organism>
<keyword evidence="2" id="KW-1185">Reference proteome</keyword>
<dbReference type="EMBL" id="CP032869">
    <property type="protein sequence ID" value="AYL93915.1"/>
    <property type="molecule type" value="Genomic_DNA"/>
</dbReference>
<dbReference type="KEGG" id="muh:HYN43_000780"/>
<reference evidence="1 2" key="1">
    <citation type="submission" date="2018-10" db="EMBL/GenBank/DDBJ databases">
        <title>Genome sequencing of Mucilaginibacter sp. HYN0043.</title>
        <authorList>
            <person name="Kim M."/>
            <person name="Yi H."/>
        </authorList>
    </citation>
    <scope>NUCLEOTIDE SEQUENCE [LARGE SCALE GENOMIC DNA]</scope>
    <source>
        <strain evidence="1 2">HYN0043</strain>
    </source>
</reference>
<gene>
    <name evidence="1" type="ORF">HYN43_000780</name>
</gene>
<dbReference type="RefSeq" id="WP_119407637.1">
    <property type="nucleotide sequence ID" value="NZ_CP032869.1"/>
</dbReference>
<protein>
    <submittedName>
        <fullName evidence="1">Uncharacterized protein</fullName>
    </submittedName>
</protein>
<accession>A0A494VRD5</accession>
<evidence type="ECO:0000313" key="1">
    <source>
        <dbReference type="EMBL" id="AYL93915.1"/>
    </source>
</evidence>
<name>A0A494VRD5_9SPHI</name>
<evidence type="ECO:0000313" key="2">
    <source>
        <dbReference type="Proteomes" id="UP000270046"/>
    </source>
</evidence>